<protein>
    <submittedName>
        <fullName evidence="1">Uncharacterized protein</fullName>
    </submittedName>
</protein>
<name>M5ERM7_9HYPH</name>
<accession>M5ERM7</accession>
<proteinExistence type="predicted"/>
<dbReference type="STRING" id="1297569.MESS2_350085"/>
<evidence type="ECO:0000313" key="1">
    <source>
        <dbReference type="EMBL" id="CCV06713.1"/>
    </source>
</evidence>
<dbReference type="Proteomes" id="UP000012062">
    <property type="component" value="Unassembled WGS sequence"/>
</dbReference>
<dbReference type="RefSeq" id="WP_008875633.1">
    <property type="nucleotide sequence ID" value="NZ_CAUM01000101.1"/>
</dbReference>
<sequence>MNIGRTRFPNTIAVHVVPIGDIVELEAGRIKAIFTRFRSMIAPVAGKLGFHGSCSDQSHYDDVRGTLELCDKDVFAIISHYRCKLPHLTIQQFRLSTALLFGMSDDEFGAAWRRSLERIPDRLEPAGFDCGQQFYKQRVAGRSLAELTGENVALTMVLQ</sequence>
<gene>
    <name evidence="1" type="ORF">MESS2_350085</name>
</gene>
<dbReference type="EMBL" id="CAUM01000101">
    <property type="protein sequence ID" value="CCV06713.1"/>
    <property type="molecule type" value="Genomic_DNA"/>
</dbReference>
<keyword evidence="2" id="KW-1185">Reference proteome</keyword>
<organism evidence="1 2">
    <name type="scientific">Mesorhizobium metallidurans STM 2683</name>
    <dbReference type="NCBI Taxonomy" id="1297569"/>
    <lineage>
        <taxon>Bacteria</taxon>
        <taxon>Pseudomonadati</taxon>
        <taxon>Pseudomonadota</taxon>
        <taxon>Alphaproteobacteria</taxon>
        <taxon>Hyphomicrobiales</taxon>
        <taxon>Phyllobacteriaceae</taxon>
        <taxon>Mesorhizobium</taxon>
    </lineage>
</organism>
<evidence type="ECO:0000313" key="2">
    <source>
        <dbReference type="Proteomes" id="UP000012062"/>
    </source>
</evidence>
<comment type="caution">
    <text evidence="1">The sequence shown here is derived from an EMBL/GenBank/DDBJ whole genome shotgun (WGS) entry which is preliminary data.</text>
</comment>
<reference evidence="1 2" key="1">
    <citation type="submission" date="2013-02" db="EMBL/GenBank/DDBJ databases">
        <authorList>
            <person name="Genoscope - CEA"/>
        </authorList>
    </citation>
    <scope>NUCLEOTIDE SEQUENCE [LARGE SCALE GENOMIC DNA]</scope>
    <source>
        <strain evidence="1 2">STM 2683</strain>
    </source>
</reference>
<dbReference type="AlphaFoldDB" id="M5ERM7"/>